<sequence>MDIQNSLNKQKNKQLITPTKCCVCGYLASGYSYYNVVCCDGCKHFFRRCITLIENKLFKCKNDGNCEIENVPNKCKSCRFDKCLLMGMNIQTMRGDRSNSLWEIKAKIEQRIRELANNGKYILRKMGENDESFVDLKEQLNAVNDYHQIIEYLLIIEKNASRIRNSPTNVPEWNFLCSCKSLETLLARKENILTQSVEYLEKEQKAEQSLIDFLHKYGHFHMRPPTLTEDLLLIVEIAKSLPFFPKLDLNDNVNLKEYFGAPQFNLDQFVWSL</sequence>
<reference evidence="1" key="1">
    <citation type="submission" date="2023-11" db="EMBL/GenBank/DDBJ databases">
        <authorList>
            <person name="Poullet M."/>
        </authorList>
    </citation>
    <scope>NUCLEOTIDE SEQUENCE</scope>
    <source>
        <strain evidence="1">E1834</strain>
    </source>
</reference>
<accession>A0ACB1AL14</accession>
<dbReference type="EMBL" id="CAVMJV010000089">
    <property type="protein sequence ID" value="CAK5091706.1"/>
    <property type="molecule type" value="Genomic_DNA"/>
</dbReference>
<organism evidence="1 2">
    <name type="scientific">Meloidogyne enterolobii</name>
    <name type="common">Root-knot nematode worm</name>
    <name type="synonym">Meloidogyne mayaguensis</name>
    <dbReference type="NCBI Taxonomy" id="390850"/>
    <lineage>
        <taxon>Eukaryota</taxon>
        <taxon>Metazoa</taxon>
        <taxon>Ecdysozoa</taxon>
        <taxon>Nematoda</taxon>
        <taxon>Chromadorea</taxon>
        <taxon>Rhabditida</taxon>
        <taxon>Tylenchina</taxon>
        <taxon>Tylenchomorpha</taxon>
        <taxon>Tylenchoidea</taxon>
        <taxon>Meloidogynidae</taxon>
        <taxon>Meloidogyninae</taxon>
        <taxon>Meloidogyne</taxon>
    </lineage>
</organism>
<gene>
    <name evidence="1" type="ORF">MENTE1834_LOCUS39562</name>
</gene>
<comment type="caution">
    <text evidence="1">The sequence shown here is derived from an EMBL/GenBank/DDBJ whole genome shotgun (WGS) entry which is preliminary data.</text>
</comment>
<name>A0ACB1AL14_MELEN</name>
<protein>
    <submittedName>
        <fullName evidence="1">Uncharacterized protein</fullName>
    </submittedName>
</protein>
<evidence type="ECO:0000313" key="1">
    <source>
        <dbReference type="EMBL" id="CAK5091706.1"/>
    </source>
</evidence>
<evidence type="ECO:0000313" key="2">
    <source>
        <dbReference type="Proteomes" id="UP001497535"/>
    </source>
</evidence>
<proteinExistence type="predicted"/>
<dbReference type="Proteomes" id="UP001497535">
    <property type="component" value="Unassembled WGS sequence"/>
</dbReference>
<keyword evidence="2" id="KW-1185">Reference proteome</keyword>